<accession>A0A0G1VHA2</accession>
<gene>
    <name evidence="1" type="ORF">UY40_C0008G0033</name>
</gene>
<evidence type="ECO:0000313" key="1">
    <source>
        <dbReference type="EMBL" id="KKW05806.1"/>
    </source>
</evidence>
<dbReference type="InterPro" id="IPR013815">
    <property type="entry name" value="ATP_grasp_subdomain_1"/>
</dbReference>
<dbReference type="Gene3D" id="3.30.1490.20">
    <property type="entry name" value="ATP-grasp fold, A domain"/>
    <property type="match status" value="1"/>
</dbReference>
<protein>
    <submittedName>
        <fullName evidence="1">Phosphoenolpyruvate synthase</fullName>
    </submittedName>
</protein>
<dbReference type="EMBL" id="LCPW01000008">
    <property type="protein sequence ID" value="KKW05806.1"/>
    <property type="molecule type" value="Genomic_DNA"/>
</dbReference>
<dbReference type="AlphaFoldDB" id="A0A0G1VHA2"/>
<dbReference type="Proteomes" id="UP000034119">
    <property type="component" value="Unassembled WGS sequence"/>
</dbReference>
<reference evidence="1 2" key="1">
    <citation type="journal article" date="2015" name="Nature">
        <title>rRNA introns, odd ribosomes, and small enigmatic genomes across a large radiation of phyla.</title>
        <authorList>
            <person name="Brown C.T."/>
            <person name="Hug L.A."/>
            <person name="Thomas B.C."/>
            <person name="Sharon I."/>
            <person name="Castelle C.J."/>
            <person name="Singh A."/>
            <person name="Wilkins M.J."/>
            <person name="Williams K.H."/>
            <person name="Banfield J.F."/>
        </authorList>
    </citation>
    <scope>NUCLEOTIDE SEQUENCE [LARGE SCALE GENOMIC DNA]</scope>
</reference>
<comment type="caution">
    <text evidence="1">The sequence shown here is derived from an EMBL/GenBank/DDBJ whole genome shotgun (WGS) entry which is preliminary data.</text>
</comment>
<evidence type="ECO:0000313" key="2">
    <source>
        <dbReference type="Proteomes" id="UP000034119"/>
    </source>
</evidence>
<organism evidence="1 2">
    <name type="scientific">candidate division CPR1 bacterium GW2011_GWC1_49_13</name>
    <dbReference type="NCBI Taxonomy" id="1618342"/>
    <lineage>
        <taxon>Bacteria</taxon>
        <taxon>candidate division CPR1</taxon>
    </lineage>
</organism>
<sequence>MNSISFFNDLGINGESSFGEEAAALGKLSSAGFPIAPGFVLPNSSYGEFLGQKAARALLGSYDPQDPAKFTVATASLVIPSRLVAELEGFYRSLSGPRDIQVALRFNGREERVASFAELKSLLKRVWVRHLGEVAERGGNFYQEPLPVIVQQDTYAPLKGTLFTVAPEFGGADFCLVEVNHPAGKERLVFEKGTDELVKRTTAGMVGEPTPVKDLQDLADWASKIEQVLGPSWQISWKQHRGEVTFEQVKRLYLPSRRVSSLSLWLKVSSLNEAVQHAQDSAGFTVSDGELAVSLATQYPNRPVVLLLEATDFNQLDKFRSGRHRQGLKNLHLALPPVRTVDGLREVKRYLSGEKIQRGPALKFFFRASYPGNIVLLDQFLAVGVDGVILDEEALAKGFLGTTQSVEPDESLLFAIKEARKAVQAAKAEFLYLAGRARSWILFELVRSEVAALIISPANEKEHRQALAEAEVERLSQK</sequence>
<dbReference type="GO" id="GO:0005524">
    <property type="term" value="F:ATP binding"/>
    <property type="evidence" value="ECO:0007669"/>
    <property type="project" value="InterPro"/>
</dbReference>
<name>A0A0G1VHA2_9BACT</name>
<proteinExistence type="predicted"/>
<dbReference type="SUPFAM" id="SSF56059">
    <property type="entry name" value="Glutathione synthetase ATP-binding domain-like"/>
    <property type="match status" value="1"/>
</dbReference>
<dbReference type="STRING" id="1618342.UY40_C0008G0033"/>
<keyword evidence="1" id="KW-0670">Pyruvate</keyword>